<dbReference type="Gene3D" id="3.40.50.150">
    <property type="entry name" value="Vaccinia Virus protein VP39"/>
    <property type="match status" value="1"/>
</dbReference>
<dbReference type="GO" id="GO:0032259">
    <property type="term" value="P:methylation"/>
    <property type="evidence" value="ECO:0007669"/>
    <property type="project" value="UniProtKB-KW"/>
</dbReference>
<dbReference type="EMBL" id="CAICTM010000267">
    <property type="protein sequence ID" value="CAB9506469.1"/>
    <property type="molecule type" value="Genomic_DNA"/>
</dbReference>
<feature type="compositionally biased region" description="Basic and acidic residues" evidence="5">
    <location>
        <begin position="223"/>
        <end position="243"/>
    </location>
</feature>
<comment type="caution">
    <text evidence="7">The sequence shown here is derived from an EMBL/GenBank/DDBJ whole genome shotgun (WGS) entry which is preliminary data.</text>
</comment>
<evidence type="ECO:0000256" key="5">
    <source>
        <dbReference type="SAM" id="MobiDB-lite"/>
    </source>
</evidence>
<dbReference type="AlphaFoldDB" id="A0A9N8DPU6"/>
<feature type="transmembrane region" description="Helical" evidence="6">
    <location>
        <begin position="37"/>
        <end position="56"/>
    </location>
</feature>
<protein>
    <submittedName>
        <fullName evidence="7">Protein FAM173B</fullName>
    </submittedName>
</protein>
<keyword evidence="6" id="KW-0812">Transmembrane</keyword>
<dbReference type="InterPro" id="IPR029063">
    <property type="entry name" value="SAM-dependent_MTases_sf"/>
</dbReference>
<evidence type="ECO:0000313" key="8">
    <source>
        <dbReference type="Proteomes" id="UP001153069"/>
    </source>
</evidence>
<dbReference type="PANTHER" id="PTHR13610:SF9">
    <property type="entry name" value="FI06469P"/>
    <property type="match status" value="1"/>
</dbReference>
<reference evidence="7" key="1">
    <citation type="submission" date="2020-06" db="EMBL/GenBank/DDBJ databases">
        <authorList>
            <consortium name="Plant Systems Biology data submission"/>
        </authorList>
    </citation>
    <scope>NUCLEOTIDE SEQUENCE</scope>
    <source>
        <strain evidence="7">D6</strain>
    </source>
</reference>
<keyword evidence="3" id="KW-0808">Transferase</keyword>
<name>A0A9N8DPU6_9STRA</name>
<keyword evidence="6" id="KW-1133">Transmembrane helix</keyword>
<sequence>MTKKDTPISTLNDDDKTSRVLEQEDASFLTKVQQHPYIVAGASVALLVHLSALLSLPPAIRGRGAPYLPTSKKHGTAMFQQLQQQLAVSRLHKSKSLTFVDLGSGDGRLVFRAARQGIFTTSIGYEINPILHAVGQSRRLLQAPKYWHSTQFYWRDIWKVDLQQADVVAVYGLGPIMEPLGVKLRDELKPGSIVVSNVFSIPGWKPEGTSRHGTHVYVVPDELNEHNKNNHKKDEEAQKQSTS</sequence>
<dbReference type="Proteomes" id="UP001153069">
    <property type="component" value="Unassembled WGS sequence"/>
</dbReference>
<dbReference type="PANTHER" id="PTHR13610">
    <property type="entry name" value="METHYLTRANSFERASE DOMAIN-CONTAINING PROTEIN"/>
    <property type="match status" value="1"/>
</dbReference>
<evidence type="ECO:0000256" key="6">
    <source>
        <dbReference type="SAM" id="Phobius"/>
    </source>
</evidence>
<evidence type="ECO:0000256" key="1">
    <source>
        <dbReference type="ARBA" id="ARBA00010633"/>
    </source>
</evidence>
<dbReference type="InterPro" id="IPR026170">
    <property type="entry name" value="FAM173A/B"/>
</dbReference>
<proteinExistence type="inferred from homology"/>
<evidence type="ECO:0000256" key="3">
    <source>
        <dbReference type="ARBA" id="ARBA00022679"/>
    </source>
</evidence>
<dbReference type="OrthoDB" id="66144at2759"/>
<dbReference type="GO" id="GO:1905706">
    <property type="term" value="P:regulation of mitochondrial ATP synthesis coupled proton transport"/>
    <property type="evidence" value="ECO:0007669"/>
    <property type="project" value="TreeGrafter"/>
</dbReference>
<feature type="region of interest" description="Disordered" evidence="5">
    <location>
        <begin position="221"/>
        <end position="243"/>
    </location>
</feature>
<keyword evidence="6" id="KW-0472">Membrane</keyword>
<keyword evidence="2" id="KW-0489">Methyltransferase</keyword>
<evidence type="ECO:0000256" key="4">
    <source>
        <dbReference type="ARBA" id="ARBA00022691"/>
    </source>
</evidence>
<comment type="similarity">
    <text evidence="1">Belongs to the ANT/ATPSC lysine N-methyltransferase family.</text>
</comment>
<keyword evidence="8" id="KW-1185">Reference proteome</keyword>
<dbReference type="GO" id="GO:0005739">
    <property type="term" value="C:mitochondrion"/>
    <property type="evidence" value="ECO:0007669"/>
    <property type="project" value="TreeGrafter"/>
</dbReference>
<organism evidence="7 8">
    <name type="scientific">Seminavis robusta</name>
    <dbReference type="NCBI Taxonomy" id="568900"/>
    <lineage>
        <taxon>Eukaryota</taxon>
        <taxon>Sar</taxon>
        <taxon>Stramenopiles</taxon>
        <taxon>Ochrophyta</taxon>
        <taxon>Bacillariophyta</taxon>
        <taxon>Bacillariophyceae</taxon>
        <taxon>Bacillariophycidae</taxon>
        <taxon>Naviculales</taxon>
        <taxon>Naviculaceae</taxon>
        <taxon>Seminavis</taxon>
    </lineage>
</organism>
<evidence type="ECO:0000256" key="2">
    <source>
        <dbReference type="ARBA" id="ARBA00022603"/>
    </source>
</evidence>
<evidence type="ECO:0000313" key="7">
    <source>
        <dbReference type="EMBL" id="CAB9506469.1"/>
    </source>
</evidence>
<dbReference type="SUPFAM" id="SSF53335">
    <property type="entry name" value="S-adenosyl-L-methionine-dependent methyltransferases"/>
    <property type="match status" value="1"/>
</dbReference>
<accession>A0A9N8DPU6</accession>
<gene>
    <name evidence="7" type="ORF">SEMRO_268_G103610.1</name>
</gene>
<keyword evidence="4" id="KW-0949">S-adenosyl-L-methionine</keyword>
<dbReference type="GO" id="GO:0016279">
    <property type="term" value="F:protein-lysine N-methyltransferase activity"/>
    <property type="evidence" value="ECO:0007669"/>
    <property type="project" value="InterPro"/>
</dbReference>